<organism evidence="1 2">
    <name type="scientific">Botryotinia fuckeliana (strain T4)</name>
    <name type="common">Noble rot fungus</name>
    <name type="synonym">Botrytis cinerea</name>
    <dbReference type="NCBI Taxonomy" id="999810"/>
    <lineage>
        <taxon>Eukaryota</taxon>
        <taxon>Fungi</taxon>
        <taxon>Dikarya</taxon>
        <taxon>Ascomycota</taxon>
        <taxon>Pezizomycotina</taxon>
        <taxon>Leotiomycetes</taxon>
        <taxon>Helotiales</taxon>
        <taxon>Sclerotiniaceae</taxon>
        <taxon>Botrytis</taxon>
    </lineage>
</organism>
<dbReference type="AlphaFoldDB" id="G2YV98"/>
<evidence type="ECO:0000313" key="2">
    <source>
        <dbReference type="Proteomes" id="UP000008177"/>
    </source>
</evidence>
<accession>G2YV98</accession>
<protein>
    <submittedName>
        <fullName evidence="1">Uncharacterized protein</fullName>
    </submittedName>
</protein>
<proteinExistence type="predicted"/>
<dbReference type="InParanoid" id="G2YV98"/>
<sequence>MSPHYAYILNSSYSNSPVLVGTQANWGNQPTTRWLTWALNTRPSTECYSMFTWVASSFPHLTNYTEPTEEPTLVVFM</sequence>
<gene>
    <name evidence="1" type="ORF">BofuT4_uP155370.1</name>
</gene>
<name>G2YV98_BOTF4</name>
<dbReference type="EMBL" id="FQ790355">
    <property type="protein sequence ID" value="CCD55546.1"/>
    <property type="molecule type" value="Genomic_DNA"/>
</dbReference>
<evidence type="ECO:0000313" key="1">
    <source>
        <dbReference type="EMBL" id="CCD55546.1"/>
    </source>
</evidence>
<reference evidence="2" key="1">
    <citation type="journal article" date="2011" name="PLoS Genet.">
        <title>Genomic analysis of the necrotrophic fungal pathogens Sclerotinia sclerotiorum and Botrytis cinerea.</title>
        <authorList>
            <person name="Amselem J."/>
            <person name="Cuomo C.A."/>
            <person name="van Kan J.A."/>
            <person name="Viaud M."/>
            <person name="Benito E.P."/>
            <person name="Couloux A."/>
            <person name="Coutinho P.M."/>
            <person name="de Vries R.P."/>
            <person name="Dyer P.S."/>
            <person name="Fillinger S."/>
            <person name="Fournier E."/>
            <person name="Gout L."/>
            <person name="Hahn M."/>
            <person name="Kohn L."/>
            <person name="Lapalu N."/>
            <person name="Plummer K.M."/>
            <person name="Pradier J.M."/>
            <person name="Quevillon E."/>
            <person name="Sharon A."/>
            <person name="Simon A."/>
            <person name="ten Have A."/>
            <person name="Tudzynski B."/>
            <person name="Tudzynski P."/>
            <person name="Wincker P."/>
            <person name="Andrew M."/>
            <person name="Anthouard V."/>
            <person name="Beever R.E."/>
            <person name="Beffa R."/>
            <person name="Benoit I."/>
            <person name="Bouzid O."/>
            <person name="Brault B."/>
            <person name="Chen Z."/>
            <person name="Choquer M."/>
            <person name="Collemare J."/>
            <person name="Cotton P."/>
            <person name="Danchin E.G."/>
            <person name="Da Silva C."/>
            <person name="Gautier A."/>
            <person name="Giraud C."/>
            <person name="Giraud T."/>
            <person name="Gonzalez C."/>
            <person name="Grossetete S."/>
            <person name="Guldener U."/>
            <person name="Henrissat B."/>
            <person name="Howlett B.J."/>
            <person name="Kodira C."/>
            <person name="Kretschmer M."/>
            <person name="Lappartient A."/>
            <person name="Leroch M."/>
            <person name="Levis C."/>
            <person name="Mauceli E."/>
            <person name="Neuveglise C."/>
            <person name="Oeser B."/>
            <person name="Pearson M."/>
            <person name="Poulain J."/>
            <person name="Poussereau N."/>
            <person name="Quesneville H."/>
            <person name="Rascle C."/>
            <person name="Schumacher J."/>
            <person name="Segurens B."/>
            <person name="Sexton A."/>
            <person name="Silva E."/>
            <person name="Sirven C."/>
            <person name="Soanes D.M."/>
            <person name="Talbot N.J."/>
            <person name="Templeton M."/>
            <person name="Yandava C."/>
            <person name="Yarden O."/>
            <person name="Zeng Q."/>
            <person name="Rollins J.A."/>
            <person name="Lebrun M.H."/>
            <person name="Dickman M."/>
        </authorList>
    </citation>
    <scope>NUCLEOTIDE SEQUENCE [LARGE SCALE GENOMIC DNA]</scope>
    <source>
        <strain evidence="2">T4</strain>
    </source>
</reference>
<dbReference type="Proteomes" id="UP000008177">
    <property type="component" value="Unplaced contigs"/>
</dbReference>
<dbReference type="HOGENOM" id="CLU_2637807_0_0_1"/>